<dbReference type="GO" id="GO:0005576">
    <property type="term" value="C:extracellular region"/>
    <property type="evidence" value="ECO:0007669"/>
    <property type="project" value="InterPro"/>
</dbReference>
<evidence type="ECO:0000313" key="3">
    <source>
        <dbReference type="EMBL" id="EFX82202.1"/>
    </source>
</evidence>
<dbReference type="InterPro" id="IPR036508">
    <property type="entry name" value="Chitin-bd_dom_sf"/>
</dbReference>
<dbReference type="PhylomeDB" id="E9GE37"/>
<evidence type="ECO:0000313" key="4">
    <source>
        <dbReference type="Proteomes" id="UP000000305"/>
    </source>
</evidence>
<dbReference type="InterPro" id="IPR002557">
    <property type="entry name" value="Chitin-bd_dom"/>
</dbReference>
<gene>
    <name evidence="3" type="ORF">DAPPUDRAFT_241371</name>
</gene>
<evidence type="ECO:0000256" key="1">
    <source>
        <dbReference type="SAM" id="SignalP"/>
    </source>
</evidence>
<dbReference type="EMBL" id="GL732540">
    <property type="protein sequence ID" value="EFX82202.1"/>
    <property type="molecule type" value="Genomic_DNA"/>
</dbReference>
<dbReference type="PROSITE" id="PS50940">
    <property type="entry name" value="CHIT_BIND_II"/>
    <property type="match status" value="1"/>
</dbReference>
<dbReference type="KEGG" id="dpx:DAPPUDRAFT_241371"/>
<keyword evidence="4" id="KW-1185">Reference proteome</keyword>
<accession>E9GE37</accession>
<organism evidence="3 4">
    <name type="scientific">Daphnia pulex</name>
    <name type="common">Water flea</name>
    <dbReference type="NCBI Taxonomy" id="6669"/>
    <lineage>
        <taxon>Eukaryota</taxon>
        <taxon>Metazoa</taxon>
        <taxon>Ecdysozoa</taxon>
        <taxon>Arthropoda</taxon>
        <taxon>Crustacea</taxon>
        <taxon>Branchiopoda</taxon>
        <taxon>Diplostraca</taxon>
        <taxon>Cladocera</taxon>
        <taxon>Anomopoda</taxon>
        <taxon>Daphniidae</taxon>
        <taxon>Daphnia</taxon>
    </lineage>
</organism>
<feature type="chain" id="PRO_5003237389" description="Chitin-binding type-2 domain-containing protein" evidence="1">
    <location>
        <begin position="21"/>
        <end position="179"/>
    </location>
</feature>
<dbReference type="Pfam" id="PF01607">
    <property type="entry name" value="CBM_14"/>
    <property type="match status" value="1"/>
</dbReference>
<dbReference type="SUPFAM" id="SSF57625">
    <property type="entry name" value="Invertebrate chitin-binding proteins"/>
    <property type="match status" value="1"/>
</dbReference>
<dbReference type="AlphaFoldDB" id="E9GE37"/>
<sequence length="179" mass="19973">MVLRPATLCCFLLLVALATSAKIPSKNMHRQSSIEENREKNARSAKLEELMMKDKKIPSQEVSIVNMSGSGEDPDDDYWEDPIEELDEMHPVVTTTTEPPQPPTTETVTTTIPANENQLSGSCKSLANGNYLNPFDCKTFIYCFNGIAYILNCPTTLISGVQWNWCDITREAQNLPPCN</sequence>
<keyword evidence="1" id="KW-0732">Signal</keyword>
<evidence type="ECO:0000259" key="2">
    <source>
        <dbReference type="PROSITE" id="PS50940"/>
    </source>
</evidence>
<dbReference type="GO" id="GO:0008061">
    <property type="term" value="F:chitin binding"/>
    <property type="evidence" value="ECO:0007669"/>
    <property type="project" value="InterPro"/>
</dbReference>
<dbReference type="HOGENOM" id="CLU_1653880_0_0_1"/>
<dbReference type="InParanoid" id="E9GE37"/>
<protein>
    <recommendedName>
        <fullName evidence="2">Chitin-binding type-2 domain-containing protein</fullName>
    </recommendedName>
</protein>
<dbReference type="OrthoDB" id="6020543at2759"/>
<dbReference type="Gene3D" id="3.20.20.80">
    <property type="entry name" value="Glycosidases"/>
    <property type="match status" value="1"/>
</dbReference>
<feature type="domain" description="Chitin-binding type-2" evidence="2">
    <location>
        <begin position="120"/>
        <end position="179"/>
    </location>
</feature>
<dbReference type="Proteomes" id="UP000000305">
    <property type="component" value="Unassembled WGS sequence"/>
</dbReference>
<reference evidence="3 4" key="1">
    <citation type="journal article" date="2011" name="Science">
        <title>The ecoresponsive genome of Daphnia pulex.</title>
        <authorList>
            <person name="Colbourne J.K."/>
            <person name="Pfrender M.E."/>
            <person name="Gilbert D."/>
            <person name="Thomas W.K."/>
            <person name="Tucker A."/>
            <person name="Oakley T.H."/>
            <person name="Tokishita S."/>
            <person name="Aerts A."/>
            <person name="Arnold G.J."/>
            <person name="Basu M.K."/>
            <person name="Bauer D.J."/>
            <person name="Caceres C.E."/>
            <person name="Carmel L."/>
            <person name="Casola C."/>
            <person name="Choi J.H."/>
            <person name="Detter J.C."/>
            <person name="Dong Q."/>
            <person name="Dusheyko S."/>
            <person name="Eads B.D."/>
            <person name="Frohlich T."/>
            <person name="Geiler-Samerotte K.A."/>
            <person name="Gerlach D."/>
            <person name="Hatcher P."/>
            <person name="Jogdeo S."/>
            <person name="Krijgsveld J."/>
            <person name="Kriventseva E.V."/>
            <person name="Kultz D."/>
            <person name="Laforsch C."/>
            <person name="Lindquist E."/>
            <person name="Lopez J."/>
            <person name="Manak J.R."/>
            <person name="Muller J."/>
            <person name="Pangilinan J."/>
            <person name="Patwardhan R.P."/>
            <person name="Pitluck S."/>
            <person name="Pritham E.J."/>
            <person name="Rechtsteiner A."/>
            <person name="Rho M."/>
            <person name="Rogozin I.B."/>
            <person name="Sakarya O."/>
            <person name="Salamov A."/>
            <person name="Schaack S."/>
            <person name="Shapiro H."/>
            <person name="Shiga Y."/>
            <person name="Skalitzky C."/>
            <person name="Smith Z."/>
            <person name="Souvorov A."/>
            <person name="Sung W."/>
            <person name="Tang Z."/>
            <person name="Tsuchiya D."/>
            <person name="Tu H."/>
            <person name="Vos H."/>
            <person name="Wang M."/>
            <person name="Wolf Y.I."/>
            <person name="Yamagata H."/>
            <person name="Yamada T."/>
            <person name="Ye Y."/>
            <person name="Shaw J.R."/>
            <person name="Andrews J."/>
            <person name="Crease T.J."/>
            <person name="Tang H."/>
            <person name="Lucas S.M."/>
            <person name="Robertson H.M."/>
            <person name="Bork P."/>
            <person name="Koonin E.V."/>
            <person name="Zdobnov E.M."/>
            <person name="Grigoriev I.V."/>
            <person name="Lynch M."/>
            <person name="Boore J.L."/>
        </authorList>
    </citation>
    <scope>NUCLEOTIDE SEQUENCE [LARGE SCALE GENOMIC DNA]</scope>
</reference>
<proteinExistence type="predicted"/>
<name>E9GE37_DAPPU</name>
<feature type="signal peptide" evidence="1">
    <location>
        <begin position="1"/>
        <end position="20"/>
    </location>
</feature>